<dbReference type="Proteomes" id="UP000323011">
    <property type="component" value="Unassembled WGS sequence"/>
</dbReference>
<evidence type="ECO:0000313" key="4">
    <source>
        <dbReference type="Proteomes" id="UP000323011"/>
    </source>
</evidence>
<keyword evidence="4" id="KW-1185">Reference proteome</keyword>
<evidence type="ECO:0000313" key="2">
    <source>
        <dbReference type="EMBL" id="KAA0156336.1"/>
    </source>
</evidence>
<name>A0A5A8CTE1_CAFRO</name>
<dbReference type="Proteomes" id="UP000324907">
    <property type="component" value="Unassembled WGS sequence"/>
</dbReference>
<dbReference type="EMBL" id="VLTN01000004">
    <property type="protein sequence ID" value="KAA0156336.1"/>
    <property type="molecule type" value="Genomic_DNA"/>
</dbReference>
<keyword evidence="1" id="KW-0812">Transmembrane</keyword>
<accession>A0A5A8CTE1</accession>
<evidence type="ECO:0000313" key="5">
    <source>
        <dbReference type="Proteomes" id="UP000324907"/>
    </source>
</evidence>
<protein>
    <submittedName>
        <fullName evidence="2">Uncharacterized protein</fullName>
    </submittedName>
</protein>
<dbReference type="AlphaFoldDB" id="A0A5A8CTE1"/>
<dbReference type="EMBL" id="VLTL01000039">
    <property type="protein sequence ID" value="KAA0166477.1"/>
    <property type="molecule type" value="Genomic_DNA"/>
</dbReference>
<gene>
    <name evidence="3" type="ORF">FNF28_03118</name>
    <name evidence="2" type="ORF">FNF29_01129</name>
</gene>
<sequence>MRRRAAGTRNPPAALIVGPDKTWSLGVAAAELLERFGWFAGPTLLAFDPWAVGHGSGACSPRSVSCGFHWVLSVVALLAVALDAAVSSALDPSLARSAVLRCAHDALGARPEGEPGITCVRMGSSQLGAYAAPAEVPLVDLEGGSAQAITAARAEVVWWSCAAIAWVAVLVAVSLRGRWAHGFAIVCQGLVVASGLVGWMGAAGTAAVVWSVFRAGWAWAIVVAAKDAFAPPVFPTRV</sequence>
<feature type="transmembrane region" description="Helical" evidence="1">
    <location>
        <begin position="156"/>
        <end position="175"/>
    </location>
</feature>
<evidence type="ECO:0000256" key="1">
    <source>
        <dbReference type="SAM" id="Phobius"/>
    </source>
</evidence>
<feature type="transmembrane region" description="Helical" evidence="1">
    <location>
        <begin position="182"/>
        <end position="201"/>
    </location>
</feature>
<proteinExistence type="predicted"/>
<comment type="caution">
    <text evidence="2">The sequence shown here is derived from an EMBL/GenBank/DDBJ whole genome shotgun (WGS) entry which is preliminary data.</text>
</comment>
<keyword evidence="1" id="KW-0472">Membrane</keyword>
<keyword evidence="1" id="KW-1133">Transmembrane helix</keyword>
<organism evidence="2 4">
    <name type="scientific">Cafeteria roenbergensis</name>
    <name type="common">Marine flagellate</name>
    <dbReference type="NCBI Taxonomy" id="33653"/>
    <lineage>
        <taxon>Eukaryota</taxon>
        <taxon>Sar</taxon>
        <taxon>Stramenopiles</taxon>
        <taxon>Bigyra</taxon>
        <taxon>Opalozoa</taxon>
        <taxon>Bicosoecida</taxon>
        <taxon>Cafeteriaceae</taxon>
        <taxon>Cafeteria</taxon>
    </lineage>
</organism>
<evidence type="ECO:0000313" key="3">
    <source>
        <dbReference type="EMBL" id="KAA0166477.1"/>
    </source>
</evidence>
<reference evidence="4 5" key="1">
    <citation type="submission" date="2019-07" db="EMBL/GenBank/DDBJ databases">
        <title>Genomes of Cafeteria roenbergensis.</title>
        <authorList>
            <person name="Fischer M.G."/>
            <person name="Hackl T."/>
            <person name="Roman M."/>
        </authorList>
    </citation>
    <scope>NUCLEOTIDE SEQUENCE [LARGE SCALE GENOMIC DNA]</scope>
    <source>
        <strain evidence="2 4">BVI</strain>
        <strain evidence="3 5">RCC970-E3</strain>
    </source>
</reference>